<name>A0AA36GJF5_CYLNA</name>
<evidence type="ECO:0000256" key="9">
    <source>
        <dbReference type="ARBA" id="ARBA00022840"/>
    </source>
</evidence>
<dbReference type="InterPro" id="IPR000719">
    <property type="entry name" value="Prot_kinase_dom"/>
</dbReference>
<evidence type="ECO:0000256" key="1">
    <source>
        <dbReference type="ARBA" id="ARBA00001946"/>
    </source>
</evidence>
<evidence type="ECO:0000256" key="14">
    <source>
        <dbReference type="SAM" id="MobiDB-lite"/>
    </source>
</evidence>
<keyword evidence="8" id="KW-0418">Kinase</keyword>
<protein>
    <recommendedName>
        <fullName evidence="3">non-specific serine/threonine protein kinase</fullName>
        <ecNumber evidence="3">2.7.11.1</ecNumber>
    </recommendedName>
</protein>
<feature type="domain" description="CRIB" evidence="16">
    <location>
        <begin position="16"/>
        <end position="29"/>
    </location>
</feature>
<evidence type="ECO:0000256" key="7">
    <source>
        <dbReference type="ARBA" id="ARBA00022741"/>
    </source>
</evidence>
<gene>
    <name evidence="17" type="ORF">CYNAS_LOCUS683</name>
</gene>
<evidence type="ECO:0000259" key="15">
    <source>
        <dbReference type="PROSITE" id="PS50011"/>
    </source>
</evidence>
<dbReference type="PROSITE" id="PS50011">
    <property type="entry name" value="PROTEIN_KINASE_DOM"/>
    <property type="match status" value="1"/>
</dbReference>
<keyword evidence="18" id="KW-1185">Reference proteome</keyword>
<sequence>MNRTFSMRKKLKKSEISTPSNFEHRIHAGYDARTGMYTGLPKQWQALLGPPRALNGRPKPIVDPSCITPVDIAELKTVIRGPGSRMNTPIPRGVTVARSNSLRVPTTMKVAASISNGPLASSTPCPSSTSIRPPSVQPASRSRGYPFNDPNYAPLPIRPPTVTTFGCDKTDVPYSQQSTARVMSPMHSENITPPRYDGVKAITVHRHTNGAAYNAHSGVISPTTNLPTPVTSPQKTTDNGVDYEEFRAALSSVVDQSDPRVDLTDFKLIGEGSTGIVLSAYKVSFKQTVAVKRMNLRKQQRRELLFNEVSIMRDYQHANIVRMFSSHLVADELWVVMEYMEGGSLTDIVTQTRMTEAQIATVSLQVLRALEFLHARRVIHRDIKSDSILLKRDGIVKVSDFGFCGQLSDEFPRRRSLVGTPYWTAAEVIARQPYDTGADIWSFGIMLIEMVEGEPPLFNEQPFQAMKMIRDEPPPTFNPTANVSPELAHMLSRCVVKDPTRRATALDLLRHPLLKKAQHHSCIAHLINNNVKPN</sequence>
<comment type="catalytic activity">
    <reaction evidence="12">
        <text>L-seryl-[protein] + ATP = O-phospho-L-seryl-[protein] + ADP + H(+)</text>
        <dbReference type="Rhea" id="RHEA:17989"/>
        <dbReference type="Rhea" id="RHEA-COMP:9863"/>
        <dbReference type="Rhea" id="RHEA-COMP:11604"/>
        <dbReference type="ChEBI" id="CHEBI:15378"/>
        <dbReference type="ChEBI" id="CHEBI:29999"/>
        <dbReference type="ChEBI" id="CHEBI:30616"/>
        <dbReference type="ChEBI" id="CHEBI:83421"/>
        <dbReference type="ChEBI" id="CHEBI:456216"/>
        <dbReference type="EC" id="2.7.11.1"/>
    </reaction>
</comment>
<feature type="compositionally biased region" description="Polar residues" evidence="14">
    <location>
        <begin position="220"/>
        <end position="238"/>
    </location>
</feature>
<keyword evidence="7 13" id="KW-0547">Nucleotide-binding</keyword>
<dbReference type="GO" id="GO:0046872">
    <property type="term" value="F:metal ion binding"/>
    <property type="evidence" value="ECO:0007669"/>
    <property type="project" value="UniProtKB-KW"/>
</dbReference>
<dbReference type="InterPro" id="IPR000095">
    <property type="entry name" value="CRIB_dom"/>
</dbReference>
<dbReference type="InterPro" id="IPR011009">
    <property type="entry name" value="Kinase-like_dom_sf"/>
</dbReference>
<evidence type="ECO:0000256" key="6">
    <source>
        <dbReference type="ARBA" id="ARBA00022723"/>
    </source>
</evidence>
<dbReference type="SMART" id="SM00285">
    <property type="entry name" value="PBD"/>
    <property type="match status" value="1"/>
</dbReference>
<comment type="similarity">
    <text evidence="2">Belongs to the protein kinase superfamily. STE Ser/Thr protein kinase family. STE20 subfamily.</text>
</comment>
<dbReference type="Gene3D" id="3.30.200.20">
    <property type="entry name" value="Phosphorylase Kinase, domain 1"/>
    <property type="match status" value="1"/>
</dbReference>
<evidence type="ECO:0000313" key="17">
    <source>
        <dbReference type="EMBL" id="CAJ0588700.1"/>
    </source>
</evidence>
<evidence type="ECO:0000256" key="13">
    <source>
        <dbReference type="PROSITE-ProRule" id="PRU10141"/>
    </source>
</evidence>
<dbReference type="PANTHER" id="PTHR45832">
    <property type="entry name" value="SERINE/THREONINE-PROTEIN KINASE SAMKA-RELATED-RELATED"/>
    <property type="match status" value="1"/>
</dbReference>
<evidence type="ECO:0000256" key="12">
    <source>
        <dbReference type="ARBA" id="ARBA00048679"/>
    </source>
</evidence>
<evidence type="ECO:0000256" key="2">
    <source>
        <dbReference type="ARBA" id="ARBA00008874"/>
    </source>
</evidence>
<comment type="caution">
    <text evidence="17">The sequence shown here is derived from an EMBL/GenBank/DDBJ whole genome shotgun (WGS) entry which is preliminary data.</text>
</comment>
<keyword evidence="4" id="KW-0723">Serine/threonine-protein kinase</keyword>
<dbReference type="InterPro" id="IPR017441">
    <property type="entry name" value="Protein_kinase_ATP_BS"/>
</dbReference>
<keyword evidence="5" id="KW-0808">Transferase</keyword>
<dbReference type="Gene3D" id="3.90.810.10">
    <property type="entry name" value="CRIB domain"/>
    <property type="match status" value="1"/>
</dbReference>
<keyword evidence="9 13" id="KW-0067">ATP-binding</keyword>
<evidence type="ECO:0000256" key="3">
    <source>
        <dbReference type="ARBA" id="ARBA00012513"/>
    </source>
</evidence>
<dbReference type="InterPro" id="IPR033923">
    <property type="entry name" value="PAK_BD"/>
</dbReference>
<keyword evidence="10" id="KW-0460">Magnesium</keyword>
<dbReference type="PROSITE" id="PS00107">
    <property type="entry name" value="PROTEIN_KINASE_ATP"/>
    <property type="match status" value="1"/>
</dbReference>
<feature type="binding site" evidence="13">
    <location>
        <position position="292"/>
    </location>
    <ligand>
        <name>ATP</name>
        <dbReference type="ChEBI" id="CHEBI:30616"/>
    </ligand>
</feature>
<dbReference type="Proteomes" id="UP001176961">
    <property type="component" value="Unassembled WGS sequence"/>
</dbReference>
<keyword evidence="6" id="KW-0479">Metal-binding</keyword>
<dbReference type="EMBL" id="CATQJL010000001">
    <property type="protein sequence ID" value="CAJ0588700.1"/>
    <property type="molecule type" value="Genomic_DNA"/>
</dbReference>
<comment type="catalytic activity">
    <reaction evidence="11">
        <text>L-threonyl-[protein] + ATP = O-phospho-L-threonyl-[protein] + ADP + H(+)</text>
        <dbReference type="Rhea" id="RHEA:46608"/>
        <dbReference type="Rhea" id="RHEA-COMP:11060"/>
        <dbReference type="Rhea" id="RHEA-COMP:11605"/>
        <dbReference type="ChEBI" id="CHEBI:15378"/>
        <dbReference type="ChEBI" id="CHEBI:30013"/>
        <dbReference type="ChEBI" id="CHEBI:30616"/>
        <dbReference type="ChEBI" id="CHEBI:61977"/>
        <dbReference type="ChEBI" id="CHEBI:456216"/>
        <dbReference type="EC" id="2.7.11.1"/>
    </reaction>
</comment>
<dbReference type="Gene3D" id="1.10.510.10">
    <property type="entry name" value="Transferase(Phosphotransferase) domain 1"/>
    <property type="match status" value="1"/>
</dbReference>
<dbReference type="InterPro" id="IPR036936">
    <property type="entry name" value="CRIB_dom_sf"/>
</dbReference>
<feature type="region of interest" description="Disordered" evidence="14">
    <location>
        <begin position="113"/>
        <end position="157"/>
    </location>
</feature>
<evidence type="ECO:0000256" key="5">
    <source>
        <dbReference type="ARBA" id="ARBA00022679"/>
    </source>
</evidence>
<evidence type="ECO:0000256" key="4">
    <source>
        <dbReference type="ARBA" id="ARBA00022527"/>
    </source>
</evidence>
<dbReference type="Pfam" id="PF00786">
    <property type="entry name" value="PBD"/>
    <property type="match status" value="1"/>
</dbReference>
<dbReference type="CDD" id="cd01093">
    <property type="entry name" value="CRIB_PAK_like"/>
    <property type="match status" value="1"/>
</dbReference>
<reference evidence="17" key="1">
    <citation type="submission" date="2023-07" db="EMBL/GenBank/DDBJ databases">
        <authorList>
            <consortium name="CYATHOMIX"/>
        </authorList>
    </citation>
    <scope>NUCLEOTIDE SEQUENCE</scope>
    <source>
        <strain evidence="17">N/A</strain>
    </source>
</reference>
<proteinExistence type="inferred from homology"/>
<dbReference type="PROSITE" id="PS50108">
    <property type="entry name" value="CRIB"/>
    <property type="match status" value="1"/>
</dbReference>
<dbReference type="GO" id="GO:0005524">
    <property type="term" value="F:ATP binding"/>
    <property type="evidence" value="ECO:0007669"/>
    <property type="project" value="UniProtKB-UniRule"/>
</dbReference>
<accession>A0AA36GJF5</accession>
<comment type="cofactor">
    <cofactor evidence="1">
        <name>Mg(2+)</name>
        <dbReference type="ChEBI" id="CHEBI:18420"/>
    </cofactor>
</comment>
<dbReference type="FunFam" id="3.30.200.20:FF:000705">
    <property type="entry name" value="Non-specific serine/threonine protein kinase"/>
    <property type="match status" value="1"/>
</dbReference>
<dbReference type="Pfam" id="PF00069">
    <property type="entry name" value="Pkinase"/>
    <property type="match status" value="1"/>
</dbReference>
<evidence type="ECO:0000313" key="18">
    <source>
        <dbReference type="Proteomes" id="UP001176961"/>
    </source>
</evidence>
<feature type="compositionally biased region" description="Polar residues" evidence="14">
    <location>
        <begin position="113"/>
        <end position="140"/>
    </location>
</feature>
<evidence type="ECO:0000259" key="16">
    <source>
        <dbReference type="PROSITE" id="PS50108"/>
    </source>
</evidence>
<dbReference type="InterPro" id="IPR051931">
    <property type="entry name" value="PAK3-like"/>
</dbReference>
<dbReference type="EC" id="2.7.11.1" evidence="3"/>
<dbReference type="GO" id="GO:0004674">
    <property type="term" value="F:protein serine/threonine kinase activity"/>
    <property type="evidence" value="ECO:0007669"/>
    <property type="project" value="UniProtKB-KW"/>
</dbReference>
<dbReference type="SUPFAM" id="SSF56112">
    <property type="entry name" value="Protein kinase-like (PK-like)"/>
    <property type="match status" value="1"/>
</dbReference>
<feature type="region of interest" description="Disordered" evidence="14">
    <location>
        <begin position="215"/>
        <end position="238"/>
    </location>
</feature>
<evidence type="ECO:0000256" key="8">
    <source>
        <dbReference type="ARBA" id="ARBA00022777"/>
    </source>
</evidence>
<dbReference type="AlphaFoldDB" id="A0AA36GJF5"/>
<dbReference type="PANTHER" id="PTHR45832:SF8">
    <property type="entry name" value="PROTEIN KINASE DOMAIN-CONTAINING PROTEIN"/>
    <property type="match status" value="1"/>
</dbReference>
<evidence type="ECO:0000256" key="10">
    <source>
        <dbReference type="ARBA" id="ARBA00022842"/>
    </source>
</evidence>
<feature type="domain" description="Protein kinase" evidence="15">
    <location>
        <begin position="263"/>
        <end position="514"/>
    </location>
</feature>
<organism evidence="17 18">
    <name type="scientific">Cylicocyclus nassatus</name>
    <name type="common">Nematode worm</name>
    <dbReference type="NCBI Taxonomy" id="53992"/>
    <lineage>
        <taxon>Eukaryota</taxon>
        <taxon>Metazoa</taxon>
        <taxon>Ecdysozoa</taxon>
        <taxon>Nematoda</taxon>
        <taxon>Chromadorea</taxon>
        <taxon>Rhabditida</taxon>
        <taxon>Rhabditina</taxon>
        <taxon>Rhabditomorpha</taxon>
        <taxon>Strongyloidea</taxon>
        <taxon>Strongylidae</taxon>
        <taxon>Cylicocyclus</taxon>
    </lineage>
</organism>
<evidence type="ECO:0000256" key="11">
    <source>
        <dbReference type="ARBA" id="ARBA00047899"/>
    </source>
</evidence>
<dbReference type="FunFam" id="1.10.510.10:FF:000768">
    <property type="entry name" value="Non-specific serine/threonine protein kinase"/>
    <property type="match status" value="1"/>
</dbReference>